<name>A0A0D2M8U8_HYPSF</name>
<dbReference type="OrthoDB" id="3063158at2759"/>
<accession>A0A0D2M8U8</accession>
<organism evidence="2 3">
    <name type="scientific">Hypholoma sublateritium (strain FD-334 SS-4)</name>
    <dbReference type="NCBI Taxonomy" id="945553"/>
    <lineage>
        <taxon>Eukaryota</taxon>
        <taxon>Fungi</taxon>
        <taxon>Dikarya</taxon>
        <taxon>Basidiomycota</taxon>
        <taxon>Agaricomycotina</taxon>
        <taxon>Agaricomycetes</taxon>
        <taxon>Agaricomycetidae</taxon>
        <taxon>Agaricales</taxon>
        <taxon>Agaricineae</taxon>
        <taxon>Strophariaceae</taxon>
        <taxon>Hypholoma</taxon>
    </lineage>
</organism>
<keyword evidence="3" id="KW-1185">Reference proteome</keyword>
<gene>
    <name evidence="2" type="ORF">HYPSUDRAFT_44016</name>
</gene>
<protein>
    <submittedName>
        <fullName evidence="2">Uncharacterized protein</fullName>
    </submittedName>
</protein>
<proteinExistence type="predicted"/>
<evidence type="ECO:0000256" key="1">
    <source>
        <dbReference type="SAM" id="MobiDB-lite"/>
    </source>
</evidence>
<evidence type="ECO:0000313" key="3">
    <source>
        <dbReference type="Proteomes" id="UP000054270"/>
    </source>
</evidence>
<reference evidence="3" key="1">
    <citation type="submission" date="2014-04" db="EMBL/GenBank/DDBJ databases">
        <title>Evolutionary Origins and Diversification of the Mycorrhizal Mutualists.</title>
        <authorList>
            <consortium name="DOE Joint Genome Institute"/>
            <consortium name="Mycorrhizal Genomics Consortium"/>
            <person name="Kohler A."/>
            <person name="Kuo A."/>
            <person name="Nagy L.G."/>
            <person name="Floudas D."/>
            <person name="Copeland A."/>
            <person name="Barry K.W."/>
            <person name="Cichocki N."/>
            <person name="Veneault-Fourrey C."/>
            <person name="LaButti K."/>
            <person name="Lindquist E.A."/>
            <person name="Lipzen A."/>
            <person name="Lundell T."/>
            <person name="Morin E."/>
            <person name="Murat C."/>
            <person name="Riley R."/>
            <person name="Ohm R."/>
            <person name="Sun H."/>
            <person name="Tunlid A."/>
            <person name="Henrissat B."/>
            <person name="Grigoriev I.V."/>
            <person name="Hibbett D.S."/>
            <person name="Martin F."/>
        </authorList>
    </citation>
    <scope>NUCLEOTIDE SEQUENCE [LARGE SCALE GENOMIC DNA]</scope>
    <source>
        <strain evidence="3">FD-334 SS-4</strain>
    </source>
</reference>
<dbReference type="EMBL" id="KN817574">
    <property type="protein sequence ID" value="KJA19733.1"/>
    <property type="molecule type" value="Genomic_DNA"/>
</dbReference>
<sequence length="134" mass="14593">MWGPQAILDSANCELLSSVGPIETVEDLSLLLKNNWARWDALGGRLFDMLSALDIPKLITPPKLTSSKRTAATAELDPSGTAPSTRAEPGKRRRPGPIENTPFPVSAYDSFFSSSSSRYQSVRVAEAHELLPPR</sequence>
<feature type="region of interest" description="Disordered" evidence="1">
    <location>
        <begin position="60"/>
        <end position="104"/>
    </location>
</feature>
<evidence type="ECO:0000313" key="2">
    <source>
        <dbReference type="EMBL" id="KJA19733.1"/>
    </source>
</evidence>
<dbReference type="AlphaFoldDB" id="A0A0D2M8U8"/>
<dbReference type="Proteomes" id="UP000054270">
    <property type="component" value="Unassembled WGS sequence"/>
</dbReference>